<protein>
    <recommendedName>
        <fullName evidence="7">Laminin IV type A domain-containing protein</fullName>
    </recommendedName>
</protein>
<dbReference type="PROSITE" id="PS51115">
    <property type="entry name" value="LAMININ_IVA"/>
    <property type="match status" value="1"/>
</dbReference>
<dbReference type="Gene3D" id="2.170.300.10">
    <property type="entry name" value="Tie2 ligand-binding domain superfamily"/>
    <property type="match status" value="1"/>
</dbReference>
<dbReference type="InParanoid" id="A0A482WXY2"/>
<dbReference type="SMART" id="SM00281">
    <property type="entry name" value="LamB"/>
    <property type="match status" value="1"/>
</dbReference>
<dbReference type="Gene3D" id="2.10.25.10">
    <property type="entry name" value="Laminin"/>
    <property type="match status" value="1"/>
</dbReference>
<keyword evidence="2" id="KW-0677">Repeat</keyword>
<accession>A0A482WXY2</accession>
<name>A0A482WXY2_LAOST</name>
<dbReference type="FunCoup" id="A0A482WXY2">
    <property type="interactions" value="93"/>
</dbReference>
<evidence type="ECO:0000313" key="8">
    <source>
        <dbReference type="EMBL" id="RZF38368.1"/>
    </source>
</evidence>
<dbReference type="GO" id="GO:0009888">
    <property type="term" value="P:tissue development"/>
    <property type="evidence" value="ECO:0007669"/>
    <property type="project" value="TreeGrafter"/>
</dbReference>
<dbReference type="Pfam" id="PF00052">
    <property type="entry name" value="Laminin_B"/>
    <property type="match status" value="1"/>
</dbReference>
<dbReference type="AlphaFoldDB" id="A0A482WXY2"/>
<evidence type="ECO:0000259" key="7">
    <source>
        <dbReference type="PROSITE" id="PS51115"/>
    </source>
</evidence>
<dbReference type="InterPro" id="IPR050440">
    <property type="entry name" value="Laminin/Netrin_ECM"/>
</dbReference>
<feature type="coiled-coil region" evidence="6">
    <location>
        <begin position="790"/>
        <end position="936"/>
    </location>
</feature>
<dbReference type="PANTHER" id="PTHR10574">
    <property type="entry name" value="NETRIN/LAMININ-RELATED"/>
    <property type="match status" value="1"/>
</dbReference>
<gene>
    <name evidence="8" type="ORF">LSTR_LSTR009263</name>
</gene>
<dbReference type="GO" id="GO:0009887">
    <property type="term" value="P:animal organ morphogenesis"/>
    <property type="evidence" value="ECO:0007669"/>
    <property type="project" value="TreeGrafter"/>
</dbReference>
<evidence type="ECO:0000256" key="6">
    <source>
        <dbReference type="SAM" id="Coils"/>
    </source>
</evidence>
<keyword evidence="4" id="KW-0325">Glycoprotein</keyword>
<reference evidence="8 9" key="1">
    <citation type="journal article" date="2017" name="Gigascience">
        <title>Genome sequence of the small brown planthopper, Laodelphax striatellus.</title>
        <authorList>
            <person name="Zhu J."/>
            <person name="Jiang F."/>
            <person name="Wang X."/>
            <person name="Yang P."/>
            <person name="Bao Y."/>
            <person name="Zhao W."/>
            <person name="Wang W."/>
            <person name="Lu H."/>
            <person name="Wang Q."/>
            <person name="Cui N."/>
            <person name="Li J."/>
            <person name="Chen X."/>
            <person name="Luo L."/>
            <person name="Yu J."/>
            <person name="Kang L."/>
            <person name="Cui F."/>
        </authorList>
    </citation>
    <scope>NUCLEOTIDE SEQUENCE [LARGE SCALE GENOMIC DNA]</scope>
    <source>
        <strain evidence="8">Lst14</strain>
    </source>
</reference>
<dbReference type="OrthoDB" id="430826at2759"/>
<dbReference type="InterPro" id="IPR000034">
    <property type="entry name" value="Laminin_IV"/>
</dbReference>
<keyword evidence="6" id="KW-0175">Coiled coil</keyword>
<dbReference type="Proteomes" id="UP000291343">
    <property type="component" value="Unassembled WGS sequence"/>
</dbReference>
<evidence type="ECO:0000256" key="3">
    <source>
        <dbReference type="ARBA" id="ARBA00023157"/>
    </source>
</evidence>
<dbReference type="EMBL" id="QKKF02022555">
    <property type="protein sequence ID" value="RZF38368.1"/>
    <property type="molecule type" value="Genomic_DNA"/>
</dbReference>
<feature type="domain" description="Laminin IV type A" evidence="7">
    <location>
        <begin position="152"/>
        <end position="321"/>
    </location>
</feature>
<evidence type="ECO:0000256" key="5">
    <source>
        <dbReference type="ARBA" id="ARBA00023292"/>
    </source>
</evidence>
<sequence length="954" mass="105769">MATAERPQEAACSPLCKAVLLKKNTINVWNAAVEQLLHRIALRCIYVCNHPPQLPPLPTLTQKCIGISDVDVVVVVGMLIYPSDVTVKSTIDLEYSSIKRYYLSCFRCKPGYFNMDEENEFGCTPCFCYGHSSVCNSAQGYSRIQIESNFGRHAERWTAKDVQNNNVSVQYLSETQVISVTAPDRDSVYFIAPDRFLGDQRASYNQDLEFKLRVGRVGQNPSVEDIVLEGAGKSIIQPIFGQGNQLPSTTVNTFKYRLHNDPDYGWQPRLSERDFMSVLANLTAIKIRGTYTPTGVGFLDEVRLESARRGAAGAPASWIEMCVCPERYVGQFCESCAPGSRHDPPRGGPFSPCVPCDCNSHADICDADSAQHTGDKLQRNCGQGFSMASRVQGNTPYCKVCPCPNQGACCRSDDVVFCLRMSQGYSGSRCDLCSDGYTGDPTGRNGPRPHICLENVEDRRCDRCKENKFNRQLGCVNCPACYNLVQDAADSHRSNLRQLDKILGDIAANPTVINDADFENKLREVMARVDRLWNEAKAATTGGDKTLLDQLNDLHARLDDVQVLMKQIHNWTEEARQQTEEAERNATEAELIIERARESLQGALDYLQTDGAAALKKAMERSSQFGQQSQQIQKEEYDNINWLAEKAVNVSTDAYELAKDTINQQKNTSDELKILASDLALARDLLDSANRLSAEVKGHVSNVHTEALDLYRDIYALTIPTVDTAAMRQDAQLLAEEMSGAEAMLELASGQQQTCDDLLADADAAKALADDAVTLGNKTLTEAELTLKTLQEFDSKIQESKDKASDALKQIPEIVQLIKEAEKKTTNAQEALAGAENNARSANAIAQDAQTKYAEQASKEADAIRKSAEVTKNEAGKLRDEADALASRVVVTATKVNDLEEQAKNDGRLTKLTQFLKDYEEELKRLKVEVDNIEEIDKSLPNKDRCYKRTRLEP</sequence>
<keyword evidence="5" id="KW-0424">Laminin EGF-like domain</keyword>
<keyword evidence="1" id="KW-0732">Signal</keyword>
<comment type="caution">
    <text evidence="8">The sequence shown here is derived from an EMBL/GenBank/DDBJ whole genome shotgun (WGS) entry which is preliminary data.</text>
</comment>
<keyword evidence="3" id="KW-1015">Disulfide bond</keyword>
<dbReference type="GO" id="GO:0007411">
    <property type="term" value="P:axon guidance"/>
    <property type="evidence" value="ECO:0007669"/>
    <property type="project" value="TreeGrafter"/>
</dbReference>
<evidence type="ECO:0000313" key="9">
    <source>
        <dbReference type="Proteomes" id="UP000291343"/>
    </source>
</evidence>
<evidence type="ECO:0000256" key="4">
    <source>
        <dbReference type="ARBA" id="ARBA00023180"/>
    </source>
</evidence>
<dbReference type="STRING" id="195883.A0A482WXY2"/>
<proteinExistence type="predicted"/>
<evidence type="ECO:0000256" key="1">
    <source>
        <dbReference type="ARBA" id="ARBA00022729"/>
    </source>
</evidence>
<dbReference type="InterPro" id="IPR002049">
    <property type="entry name" value="LE_dom"/>
</dbReference>
<feature type="coiled-coil region" evidence="6">
    <location>
        <begin position="561"/>
        <end position="599"/>
    </location>
</feature>
<keyword evidence="9" id="KW-1185">Reference proteome</keyword>
<dbReference type="GO" id="GO:0005604">
    <property type="term" value="C:basement membrane"/>
    <property type="evidence" value="ECO:0007669"/>
    <property type="project" value="TreeGrafter"/>
</dbReference>
<dbReference type="SMR" id="A0A482WXY2"/>
<evidence type="ECO:0000256" key="2">
    <source>
        <dbReference type="ARBA" id="ARBA00022737"/>
    </source>
</evidence>
<organism evidence="8 9">
    <name type="scientific">Laodelphax striatellus</name>
    <name type="common">Small brown planthopper</name>
    <name type="synonym">Delphax striatella</name>
    <dbReference type="NCBI Taxonomy" id="195883"/>
    <lineage>
        <taxon>Eukaryota</taxon>
        <taxon>Metazoa</taxon>
        <taxon>Ecdysozoa</taxon>
        <taxon>Arthropoda</taxon>
        <taxon>Hexapoda</taxon>
        <taxon>Insecta</taxon>
        <taxon>Pterygota</taxon>
        <taxon>Neoptera</taxon>
        <taxon>Paraneoptera</taxon>
        <taxon>Hemiptera</taxon>
        <taxon>Auchenorrhyncha</taxon>
        <taxon>Fulgoroidea</taxon>
        <taxon>Delphacidae</taxon>
        <taxon>Criomorphinae</taxon>
        <taxon>Laodelphax</taxon>
    </lineage>
</organism>
<dbReference type="PANTHER" id="PTHR10574:SF435">
    <property type="entry name" value="LAMININ SUBUNIT GAMMA-1"/>
    <property type="match status" value="1"/>
</dbReference>
<dbReference type="CDD" id="cd00055">
    <property type="entry name" value="EGF_Lam"/>
    <property type="match status" value="1"/>
</dbReference>